<dbReference type="PANTHER" id="PTHR40547">
    <property type="entry name" value="SLL0298 PROTEIN"/>
    <property type="match status" value="1"/>
</dbReference>
<feature type="transmembrane region" description="Helical" evidence="1">
    <location>
        <begin position="108"/>
        <end position="132"/>
    </location>
</feature>
<name>A0A0C5JLW4_9PROT</name>
<organism evidence="3 4">
    <name type="scientific">Rugosibacter aromaticivorans</name>
    <dbReference type="NCBI Taxonomy" id="1565605"/>
    <lineage>
        <taxon>Bacteria</taxon>
        <taxon>Pseudomonadati</taxon>
        <taxon>Pseudomonadota</taxon>
        <taxon>Betaproteobacteria</taxon>
        <taxon>Nitrosomonadales</taxon>
        <taxon>Sterolibacteriaceae</taxon>
        <taxon>Rugosibacter</taxon>
    </lineage>
</organism>
<dbReference type="HOGENOM" id="CLU_102912_3_0_4"/>
<evidence type="ECO:0000313" key="4">
    <source>
        <dbReference type="Proteomes" id="UP000061603"/>
    </source>
</evidence>
<dbReference type="Pfam" id="PF09835">
    <property type="entry name" value="DUF2062"/>
    <property type="match status" value="1"/>
</dbReference>
<dbReference type="KEGG" id="rbu:PG1C_07810"/>
<keyword evidence="1" id="KW-0812">Transmembrane</keyword>
<feature type="transmembrane region" description="Helical" evidence="1">
    <location>
        <begin position="76"/>
        <end position="96"/>
    </location>
</feature>
<dbReference type="InterPro" id="IPR018639">
    <property type="entry name" value="DUF2062"/>
</dbReference>
<keyword evidence="1" id="KW-1133">Transmembrane helix</keyword>
<accession>A0A0C5JLW4</accession>
<dbReference type="Proteomes" id="UP000061603">
    <property type="component" value="Chromosome"/>
</dbReference>
<proteinExistence type="predicted"/>
<dbReference type="AlphaFoldDB" id="A0A0C5JLW4"/>
<gene>
    <name evidence="3" type="ORF">PG1C_07810</name>
</gene>
<keyword evidence="1" id="KW-0472">Membrane</keyword>
<evidence type="ECO:0000256" key="1">
    <source>
        <dbReference type="SAM" id="Phobius"/>
    </source>
</evidence>
<dbReference type="PATRIC" id="fig|1565605.3.peg.1646"/>
<dbReference type="RefSeq" id="WP_202634295.1">
    <property type="nucleotide sequence ID" value="NZ_CP010554.1"/>
</dbReference>
<sequence length="183" mass="20122">MRRSLKRFLPNPDVIRNNRWFTPFANTLLHPRLWHLNRRSAAGAVAAGLFCGLIPGPLQMLGAAICAVIFRVNLPLALLCTLYTNPFTIVPIYMVAFEIGRAVLGGSANFAAPPAMNGDLLGWIPALTHWVIGLGKPLALGLVLLASLLAALGYLVMRLGWRYWLVRAIKRRAIVRRKTASGM</sequence>
<protein>
    <recommendedName>
        <fullName evidence="2">DUF2062 domain-containing protein</fullName>
    </recommendedName>
</protein>
<feature type="transmembrane region" description="Helical" evidence="1">
    <location>
        <begin position="41"/>
        <end position="70"/>
    </location>
</feature>
<dbReference type="EMBL" id="CP010554">
    <property type="protein sequence ID" value="AJP48391.1"/>
    <property type="molecule type" value="Genomic_DNA"/>
</dbReference>
<evidence type="ECO:0000313" key="3">
    <source>
        <dbReference type="EMBL" id="AJP48391.1"/>
    </source>
</evidence>
<keyword evidence="4" id="KW-1185">Reference proteome</keyword>
<evidence type="ECO:0000259" key="2">
    <source>
        <dbReference type="Pfam" id="PF09835"/>
    </source>
</evidence>
<reference evidence="3 4" key="1">
    <citation type="journal article" date="2015" name="Genome Announc.">
        <title>Complete Genome Sequence of a Novel Bacterium within the Family Rhodocyclaceae That Degrades Polycyclic Aromatic Hydrocarbons.</title>
        <authorList>
            <person name="Singleton D.R."/>
            <person name="Dickey A.N."/>
            <person name="Scholl E.H."/>
            <person name="Wright F.A."/>
            <person name="Aitken M.D."/>
        </authorList>
    </citation>
    <scope>NUCLEOTIDE SEQUENCE [LARGE SCALE GENOMIC DNA]</scope>
    <source>
        <strain evidence="4">PG1-Ca6</strain>
    </source>
</reference>
<feature type="domain" description="DUF2062" evidence="2">
    <location>
        <begin position="23"/>
        <end position="168"/>
    </location>
</feature>
<feature type="transmembrane region" description="Helical" evidence="1">
    <location>
        <begin position="138"/>
        <end position="161"/>
    </location>
</feature>
<dbReference type="STRING" id="1565605.PG1C_07810"/>
<dbReference type="PANTHER" id="PTHR40547:SF1">
    <property type="entry name" value="SLL0298 PROTEIN"/>
    <property type="match status" value="1"/>
</dbReference>